<proteinExistence type="predicted"/>
<keyword evidence="2" id="KW-1185">Reference proteome</keyword>
<protein>
    <submittedName>
        <fullName evidence="1">Uncharacterized protein</fullName>
    </submittedName>
</protein>
<name>A0A4C1TEX9_EUMVA</name>
<evidence type="ECO:0000313" key="2">
    <source>
        <dbReference type="Proteomes" id="UP000299102"/>
    </source>
</evidence>
<dbReference type="EMBL" id="BGZK01000052">
    <property type="protein sequence ID" value="GBP12694.1"/>
    <property type="molecule type" value="Genomic_DNA"/>
</dbReference>
<accession>A0A4C1TEX9</accession>
<dbReference type="Proteomes" id="UP000299102">
    <property type="component" value="Unassembled WGS sequence"/>
</dbReference>
<dbReference type="OrthoDB" id="75807at2759"/>
<comment type="caution">
    <text evidence="1">The sequence shown here is derived from an EMBL/GenBank/DDBJ whole genome shotgun (WGS) entry which is preliminary data.</text>
</comment>
<gene>
    <name evidence="1" type="ORF">EVAR_10335_1</name>
</gene>
<evidence type="ECO:0000313" key="1">
    <source>
        <dbReference type="EMBL" id="GBP12694.1"/>
    </source>
</evidence>
<dbReference type="AlphaFoldDB" id="A0A4C1TEX9"/>
<reference evidence="1 2" key="1">
    <citation type="journal article" date="2019" name="Commun. Biol.">
        <title>The bagworm genome reveals a unique fibroin gene that provides high tensile strength.</title>
        <authorList>
            <person name="Kono N."/>
            <person name="Nakamura H."/>
            <person name="Ohtoshi R."/>
            <person name="Tomita M."/>
            <person name="Numata K."/>
            <person name="Arakawa K."/>
        </authorList>
    </citation>
    <scope>NUCLEOTIDE SEQUENCE [LARGE SCALE GENOMIC DNA]</scope>
</reference>
<sequence length="116" mass="13121">MMLPPFMRLQAEEQMQEEAESVVVATAAVAAYHTFRSICTSGDVDIILWRDKRRVSLISTYHGDYFVRGNNQPILGLVHDYNLRMGGVDKKTKCLPLIRWRGSGVDFSTKSSINDV</sequence>
<organism evidence="1 2">
    <name type="scientific">Eumeta variegata</name>
    <name type="common">Bagworm moth</name>
    <name type="synonym">Eumeta japonica</name>
    <dbReference type="NCBI Taxonomy" id="151549"/>
    <lineage>
        <taxon>Eukaryota</taxon>
        <taxon>Metazoa</taxon>
        <taxon>Ecdysozoa</taxon>
        <taxon>Arthropoda</taxon>
        <taxon>Hexapoda</taxon>
        <taxon>Insecta</taxon>
        <taxon>Pterygota</taxon>
        <taxon>Neoptera</taxon>
        <taxon>Endopterygota</taxon>
        <taxon>Lepidoptera</taxon>
        <taxon>Glossata</taxon>
        <taxon>Ditrysia</taxon>
        <taxon>Tineoidea</taxon>
        <taxon>Psychidae</taxon>
        <taxon>Oiketicinae</taxon>
        <taxon>Eumeta</taxon>
    </lineage>
</organism>